<reference evidence="2" key="1">
    <citation type="journal article" date="2015" name="Nat. Genet.">
        <title>The genome and transcriptome of the zoonotic hookworm Ancylostoma ceylanicum identify infection-specific gene families.</title>
        <authorList>
            <person name="Schwarz E.M."/>
            <person name="Hu Y."/>
            <person name="Antoshechkin I."/>
            <person name="Miller M.M."/>
            <person name="Sternberg P.W."/>
            <person name="Aroian R.V."/>
        </authorList>
    </citation>
    <scope>NUCLEOTIDE SEQUENCE</scope>
    <source>
        <strain evidence="2">HY135</strain>
    </source>
</reference>
<protein>
    <submittedName>
        <fullName evidence="1">Uncharacterized protein</fullName>
    </submittedName>
</protein>
<evidence type="ECO:0000313" key="2">
    <source>
        <dbReference type="Proteomes" id="UP000024635"/>
    </source>
</evidence>
<sequence length="128" mass="14244">MATLGSVFTAVSPQIGRFFLCSCYHCGCPAADYTENDSPHKSLQLENRAGTVGVTNNLQHYLRPGDRDESVAVKHAMGHELHLHLTYEMCACFVVKTFEEHWYFVVVAHSTVGVTETPKQSFTAQSLH</sequence>
<organism evidence="1 2">
    <name type="scientific">Ancylostoma ceylanicum</name>
    <dbReference type="NCBI Taxonomy" id="53326"/>
    <lineage>
        <taxon>Eukaryota</taxon>
        <taxon>Metazoa</taxon>
        <taxon>Ecdysozoa</taxon>
        <taxon>Nematoda</taxon>
        <taxon>Chromadorea</taxon>
        <taxon>Rhabditida</taxon>
        <taxon>Rhabditina</taxon>
        <taxon>Rhabditomorpha</taxon>
        <taxon>Strongyloidea</taxon>
        <taxon>Ancylostomatidae</taxon>
        <taxon>Ancylostomatinae</taxon>
        <taxon>Ancylostoma</taxon>
    </lineage>
</organism>
<evidence type="ECO:0000313" key="1">
    <source>
        <dbReference type="EMBL" id="EYC02884.1"/>
    </source>
</evidence>
<dbReference type="AlphaFoldDB" id="A0A016TIR7"/>
<comment type="caution">
    <text evidence="1">The sequence shown here is derived from an EMBL/GenBank/DDBJ whole genome shotgun (WGS) entry which is preliminary data.</text>
</comment>
<proteinExistence type="predicted"/>
<accession>A0A016TIR7</accession>
<name>A0A016TIR7_9BILA</name>
<gene>
    <name evidence="1" type="primary">Acey_s0097.g2997</name>
    <name evidence="1" type="ORF">Y032_0097g2997</name>
</gene>
<keyword evidence="2" id="KW-1185">Reference proteome</keyword>
<dbReference type="EMBL" id="JARK01001433">
    <property type="protein sequence ID" value="EYC02884.1"/>
    <property type="molecule type" value="Genomic_DNA"/>
</dbReference>
<dbReference type="Proteomes" id="UP000024635">
    <property type="component" value="Unassembled WGS sequence"/>
</dbReference>